<protein>
    <submittedName>
        <fullName evidence="1">Uncharacterized protein</fullName>
    </submittedName>
</protein>
<organism evidence="1 2">
    <name type="scientific">Chlamydia pecorum (strain ATCC VR-628 / DSM 29919 / E58)</name>
    <name type="common">Chlamydophila pecorum</name>
    <dbReference type="NCBI Taxonomy" id="331635"/>
    <lineage>
        <taxon>Bacteria</taxon>
        <taxon>Pseudomonadati</taxon>
        <taxon>Chlamydiota</taxon>
        <taxon>Chlamydiia</taxon>
        <taxon>Chlamydiales</taxon>
        <taxon>Chlamydiaceae</taxon>
        <taxon>Chlamydia/Chlamydophila group</taxon>
        <taxon>Chlamydia</taxon>
    </lineage>
</organism>
<proteinExistence type="predicted"/>
<name>A0AA34WHT7_CHLPE</name>
<reference evidence="1 2" key="1">
    <citation type="journal article" date="2011" name="J. Bacteriol.">
        <title>Genome sequence of the obligate intracellular animal pathogen Chlamydia pecorum E58.</title>
        <authorList>
            <person name="Mojica S."/>
            <person name="Huot Creasy H."/>
            <person name="Daugherty S."/>
            <person name="Read T.D."/>
            <person name="Kim T."/>
            <person name="Kaltenboeck B."/>
            <person name="Bavoil P."/>
            <person name="Myers G.S."/>
        </authorList>
    </citation>
    <scope>NUCLEOTIDE SEQUENCE [LARGE SCALE GENOMIC DNA]</scope>
    <source>
        <strain evidence="1 2">E58</strain>
    </source>
</reference>
<evidence type="ECO:0000313" key="1">
    <source>
        <dbReference type="EMBL" id="AEB41265.1"/>
    </source>
</evidence>
<evidence type="ECO:0000313" key="2">
    <source>
        <dbReference type="Proteomes" id="UP000008305"/>
    </source>
</evidence>
<dbReference type="Proteomes" id="UP000008305">
    <property type="component" value="Chromosome"/>
</dbReference>
<keyword evidence="2" id="KW-1185">Reference proteome</keyword>
<dbReference type="AlphaFoldDB" id="A0AA34WHT7"/>
<accession>A0AA34WHT7</accession>
<sequence>MLPLKLLPMRNIFYQGETKTIVFVSPCKLLD</sequence>
<gene>
    <name evidence="1" type="ordered locus">G5S_0253</name>
</gene>
<dbReference type="EMBL" id="CP002608">
    <property type="protein sequence ID" value="AEB41265.1"/>
    <property type="molecule type" value="Genomic_DNA"/>
</dbReference>
<dbReference type="KEGG" id="cpm:G5S_0253"/>